<dbReference type="KEGG" id="mbw:MSBRW_3167"/>
<dbReference type="RefSeq" id="WP_011306556.1">
    <property type="nucleotide sequence ID" value="NZ_CP009526.1"/>
</dbReference>
<dbReference type="Pfam" id="PF13643">
    <property type="entry name" value="DUF4145"/>
    <property type="match status" value="1"/>
</dbReference>
<dbReference type="AlphaFoldDB" id="A0A0E3QMU9"/>
<dbReference type="Proteomes" id="UP000033038">
    <property type="component" value="Chromosome"/>
</dbReference>
<dbReference type="GeneID" id="24824773"/>
<dbReference type="HOGENOM" id="CLU_105379_0_0_2"/>
<name>A0A0E3QMU9_METBA</name>
<evidence type="ECO:0000313" key="2">
    <source>
        <dbReference type="EMBL" id="AKB52420.1"/>
    </source>
</evidence>
<accession>A0A0E3QMU9</accession>
<protein>
    <recommendedName>
        <fullName evidence="1">DUF4145 domain-containing protein</fullName>
    </recommendedName>
</protein>
<organism evidence="2 3">
    <name type="scientific">Methanosarcina barkeri str. Wiesmoor</name>
    <dbReference type="NCBI Taxonomy" id="1434109"/>
    <lineage>
        <taxon>Archaea</taxon>
        <taxon>Methanobacteriati</taxon>
        <taxon>Methanobacteriota</taxon>
        <taxon>Stenosarchaea group</taxon>
        <taxon>Methanomicrobia</taxon>
        <taxon>Methanosarcinales</taxon>
        <taxon>Methanosarcinaceae</taxon>
        <taxon>Methanosarcina</taxon>
    </lineage>
</organism>
<reference evidence="2 3" key="1">
    <citation type="submission" date="2014-07" db="EMBL/GenBank/DDBJ databases">
        <title>Methanogenic archaea and the global carbon cycle.</title>
        <authorList>
            <person name="Henriksen J.R."/>
            <person name="Luke J."/>
            <person name="Reinhart S."/>
            <person name="Benedict M.N."/>
            <person name="Youngblut N.D."/>
            <person name="Metcalf M.E."/>
            <person name="Whitaker R.J."/>
            <person name="Metcalf W.W."/>
        </authorList>
    </citation>
    <scope>NUCLEOTIDE SEQUENCE [LARGE SCALE GENOMIC DNA]</scope>
    <source>
        <strain evidence="2 3">Wiesmoor</strain>
    </source>
</reference>
<evidence type="ECO:0000313" key="3">
    <source>
        <dbReference type="Proteomes" id="UP000033038"/>
    </source>
</evidence>
<dbReference type="EMBL" id="CP009526">
    <property type="protein sequence ID" value="AKB52420.1"/>
    <property type="molecule type" value="Genomic_DNA"/>
</dbReference>
<evidence type="ECO:0000259" key="1">
    <source>
        <dbReference type="Pfam" id="PF13643"/>
    </source>
</evidence>
<feature type="domain" description="DUF4145" evidence="1">
    <location>
        <begin position="108"/>
        <end position="189"/>
    </location>
</feature>
<proteinExistence type="predicted"/>
<gene>
    <name evidence="2" type="ORF">MSBRW_3167</name>
</gene>
<dbReference type="PATRIC" id="fig|1434109.4.peg.4113"/>
<dbReference type="InterPro" id="IPR025285">
    <property type="entry name" value="DUF4145"/>
</dbReference>
<sequence>MIIPGERGKCPHCLVVNKFESTQIDTHSRQWFGYQIDRILEDISLENSFNGEYITLIVSRCAECGKNVIFLNNEMIYPAGSSRPPCPSEVPADISQDYIEACLVEPYSKKAAAALARRCLQSMLRDKGVKPGDLSKEIDEAMQTLPSYLAESIDAIRHIGNFAAHPNKSTSTGQIVDVEIGEAEWALDVLEDLFDFYYVQPAITQRKKDAMNEKLKDLGKPPLKKPN</sequence>